<dbReference type="PANTHER" id="PTHR43591">
    <property type="entry name" value="METHYLTRANSFERASE"/>
    <property type="match status" value="1"/>
</dbReference>
<dbReference type="InterPro" id="IPR029063">
    <property type="entry name" value="SAM-dependent_MTases_sf"/>
</dbReference>
<feature type="domain" description="Methyltransferase" evidence="2">
    <location>
        <begin position="144"/>
        <end position="243"/>
    </location>
</feature>
<feature type="region of interest" description="Disordered" evidence="1">
    <location>
        <begin position="71"/>
        <end position="90"/>
    </location>
</feature>
<dbReference type="Proteomes" id="UP000192927">
    <property type="component" value="Unassembled WGS sequence"/>
</dbReference>
<dbReference type="EMBL" id="FWEW01000275">
    <property type="protein sequence ID" value="SLM34429.1"/>
    <property type="molecule type" value="Genomic_DNA"/>
</dbReference>
<name>A0A1W5CUT1_9LECA</name>
<dbReference type="SUPFAM" id="SSF53335">
    <property type="entry name" value="S-adenosyl-L-methionine-dependent methyltransferases"/>
    <property type="match status" value="1"/>
</dbReference>
<evidence type="ECO:0000313" key="4">
    <source>
        <dbReference type="Proteomes" id="UP000192927"/>
    </source>
</evidence>
<dbReference type="CDD" id="cd02440">
    <property type="entry name" value="AdoMet_MTases"/>
    <property type="match status" value="1"/>
</dbReference>
<sequence>MEGWPVNSTAERLNGITPYDRILQPHPGTRLVKTKVPAGQSFSDYIDRKNVPTAESTSRSDSAFTPFKSLSSVPTLNTPPTDYKTNPFTTRHGRRFLRDPTLPYPLPVDLVEVHRQTLRTLLLLQVYGAPFCCPSLEDTPPRKVLEIACGSALWSSECHQYFKHLGHSNISFTGLDIAPLAPDLKQQGIDWRFVQHDLRKLPLPFADEEFDFVFVKDTSFCTAAVELQVASLDEPLRILKPGGVLEVWDSDHIFRNLLPHSSNAPGLAEDDLDQAQATATYLISSSTAFATAQNKYLQDYNDWAQRALHKRRLSPVPCASTAFAFSSSPDELMDLGSRRIAIPLGEIRWEREGIGSVNQKQDSRERRQSKTKGLRAERKILTQDQAALRRTALLTVVQFIESLEPMLKEASGKGQDEWDRWWSNMTTNLLEQNGTANGECLEVGAWWGRKMEEGVE</sequence>
<evidence type="ECO:0000313" key="3">
    <source>
        <dbReference type="EMBL" id="SLM34429.1"/>
    </source>
</evidence>
<evidence type="ECO:0000259" key="2">
    <source>
        <dbReference type="Pfam" id="PF13649"/>
    </source>
</evidence>
<evidence type="ECO:0000256" key="1">
    <source>
        <dbReference type="SAM" id="MobiDB-lite"/>
    </source>
</evidence>
<keyword evidence="4" id="KW-1185">Reference proteome</keyword>
<organism evidence="3 4">
    <name type="scientific">Lasallia pustulata</name>
    <dbReference type="NCBI Taxonomy" id="136370"/>
    <lineage>
        <taxon>Eukaryota</taxon>
        <taxon>Fungi</taxon>
        <taxon>Dikarya</taxon>
        <taxon>Ascomycota</taxon>
        <taxon>Pezizomycotina</taxon>
        <taxon>Lecanoromycetes</taxon>
        <taxon>OSLEUM clade</taxon>
        <taxon>Umbilicariomycetidae</taxon>
        <taxon>Umbilicariales</taxon>
        <taxon>Umbilicariaceae</taxon>
        <taxon>Lasallia</taxon>
    </lineage>
</organism>
<dbReference type="Pfam" id="PF13649">
    <property type="entry name" value="Methyltransf_25"/>
    <property type="match status" value="1"/>
</dbReference>
<accession>A0A1W5CUT1</accession>
<reference evidence="4" key="1">
    <citation type="submission" date="2017-03" db="EMBL/GenBank/DDBJ databases">
        <authorList>
            <person name="Sharma R."/>
            <person name="Thines M."/>
        </authorList>
    </citation>
    <scope>NUCLEOTIDE SEQUENCE [LARGE SCALE GENOMIC DNA]</scope>
</reference>
<dbReference type="Gene3D" id="3.40.50.150">
    <property type="entry name" value="Vaccinia Virus protein VP39"/>
    <property type="match status" value="1"/>
</dbReference>
<dbReference type="InterPro" id="IPR041698">
    <property type="entry name" value="Methyltransf_25"/>
</dbReference>
<proteinExistence type="predicted"/>
<dbReference type="AlphaFoldDB" id="A0A1W5CUT1"/>
<protein>
    <submittedName>
        <fullName evidence="3">Sam binding domain-containing protein containing protein</fullName>
    </submittedName>
</protein>
<feature type="compositionally biased region" description="Polar residues" evidence="1">
    <location>
        <begin position="71"/>
        <end position="89"/>
    </location>
</feature>